<dbReference type="InterPro" id="IPR001650">
    <property type="entry name" value="Helicase_C-like"/>
</dbReference>
<evidence type="ECO:0000259" key="5">
    <source>
        <dbReference type="PROSITE" id="PS51194"/>
    </source>
</evidence>
<comment type="caution">
    <text evidence="6">The sequence shown here is derived from an EMBL/GenBank/DDBJ whole genome shotgun (WGS) entry which is preliminary data.</text>
</comment>
<keyword evidence="6" id="KW-0418">Kinase</keyword>
<dbReference type="InterPro" id="IPR007527">
    <property type="entry name" value="Znf_SWIM"/>
</dbReference>
<evidence type="ECO:0000256" key="1">
    <source>
        <dbReference type="ARBA" id="ARBA00022801"/>
    </source>
</evidence>
<dbReference type="InterPro" id="IPR000330">
    <property type="entry name" value="SNF2_N"/>
</dbReference>
<dbReference type="GO" id="GO:0016787">
    <property type="term" value="F:hydrolase activity"/>
    <property type="evidence" value="ECO:0007669"/>
    <property type="project" value="UniProtKB-KW"/>
</dbReference>
<evidence type="ECO:0000256" key="2">
    <source>
        <dbReference type="PROSITE-ProRule" id="PRU00325"/>
    </source>
</evidence>
<dbReference type="SMART" id="SM00487">
    <property type="entry name" value="DEXDc"/>
    <property type="match status" value="1"/>
</dbReference>
<name>A0A7C5V0J5_9FIRM</name>
<feature type="domain" description="SWIM-type" evidence="3">
    <location>
        <begin position="80"/>
        <end position="133"/>
    </location>
</feature>
<dbReference type="Gene3D" id="3.40.50.300">
    <property type="entry name" value="P-loop containing nucleotide triphosphate hydrolases"/>
    <property type="match status" value="1"/>
</dbReference>
<feature type="domain" description="Helicase C-terminal" evidence="5">
    <location>
        <begin position="976"/>
        <end position="1126"/>
    </location>
</feature>
<dbReference type="GO" id="GO:0004674">
    <property type="term" value="F:protein serine/threonine kinase activity"/>
    <property type="evidence" value="ECO:0007669"/>
    <property type="project" value="UniProtKB-KW"/>
</dbReference>
<sequence>MSLELDYQTIVQFLSEQKLAYFAKNRKAFEKGIDLARKIKKENIQYDQEENAIFAKVEDGKNEYWVFIDFAQPLYMSQDFFGNIEIENIIITAACSCSLENITFESEEEIDIEDFVQFEDFCRHIIAVLKSFTDGKYILNSLNKMQETLSQMLEQKLNEAIEKEKTKNSRIYQFISSNFEESYIKFSLDNLSKKSPNIFLEKYFGSSSNDIITLKLKIKTSDLKRDYVVSNIPEFLKAYEQKQPFQFGKNFVYSPTYHFFGEKDKKLLNVLLKYLNFLDLETEKNTFYLPAKIANEIIEILDNEEIFISFDYFVANYYDAQKVKVDLCTKVKPKISFKLEDNQVRLYSDLIDIANRKLLYSDGSYFVSDGTLYKLTREQKIFSSIIKKMAEANRVFNFFKVEYVKFFTLNKEDFCDFMNKYYLFLDQHFELEIDPGLKKFILEDYIIKPKLYLEFENERFVARISGMNEIFDTISKTKKVPLFDYFSLFEIQSILFAYRFNEIKSDQEFYYECLDPDMFMEFLAEGVLQIQKITDVYYSEDFKKLKIKKDVKIIPCLKYSKHSIEFWLESDELENSELKNILDAIKKKKKYYKLKDGSILILDSPNMKKLVSFIDSASDIDQVIKEKAELSLQEAVAVTKLLDESGIQANGVESIKNTIEKIENIKEIDIQIPVELQGVLRDYQKLGIKWLSSLFENELGGILADDMGLGKTLQVLGFILANKQKIKNPVLVVVPTSLIYNWKQEIDKFAPCLKTLIIDSTPAKRKKAIEKIPEYDIVITSYALLRKDIELYKDIDFSVCILDEAQYIKNPHSQIKLAVKEICAHTKFALTGTPIENNLIELWSIFDFILPGYLGGAEKFVERFAVPIYSGNNNVLEKLKKLIKPFVLRRVKQDVLNELPELIETTVQVAMSPEQEKIYKQFLVSAKKEIEKEIDSAGFEKSQIKIFSLLTRLRQICCHPKLVFEDYKGSSGKMEALKEILQDSLESGHRVIIYSQWTSMLSIIKKMLDKEKILYFYLDGATKAEDRVEMVNRFNSGERNVFLLSLKAGGFGLNITGADVVIHFDAWWNPAVENQATARSHRLGQKNVVQSFKIIAKNSIEEKILALQQKKKDLFDSLIETNQLFIGKFSKEEILELFDLYGVSWTND</sequence>
<organism evidence="6">
    <name type="scientific">Caldicellulosiruptor owensensis</name>
    <dbReference type="NCBI Taxonomy" id="55205"/>
    <lineage>
        <taxon>Bacteria</taxon>
        <taxon>Bacillati</taxon>
        <taxon>Bacillota</taxon>
        <taxon>Bacillota incertae sedis</taxon>
        <taxon>Caldicellulosiruptorales</taxon>
        <taxon>Caldicellulosiruptoraceae</taxon>
        <taxon>Caldicellulosiruptor</taxon>
    </lineage>
</organism>
<dbReference type="PROSITE" id="PS50966">
    <property type="entry name" value="ZF_SWIM"/>
    <property type="match status" value="1"/>
</dbReference>
<dbReference type="InterPro" id="IPR014001">
    <property type="entry name" value="Helicase_ATP-bd"/>
</dbReference>
<keyword evidence="2" id="KW-0862">Zinc</keyword>
<dbReference type="InterPro" id="IPR049730">
    <property type="entry name" value="SNF2/RAD54-like_C"/>
</dbReference>
<keyword evidence="2" id="KW-0863">Zinc-finger</keyword>
<dbReference type="CDD" id="cd18793">
    <property type="entry name" value="SF2_C_SNF"/>
    <property type="match status" value="1"/>
</dbReference>
<dbReference type="Pfam" id="PF00176">
    <property type="entry name" value="SNF2-rel_dom"/>
    <property type="match status" value="1"/>
</dbReference>
<keyword evidence="6" id="KW-0808">Transferase</keyword>
<reference evidence="6" key="1">
    <citation type="journal article" date="2020" name="mSystems">
        <title>Genome- and Community-Level Interaction Insights into Carbon Utilization and Element Cycling Functions of Hydrothermarchaeota in Hydrothermal Sediment.</title>
        <authorList>
            <person name="Zhou Z."/>
            <person name="Liu Y."/>
            <person name="Xu W."/>
            <person name="Pan J."/>
            <person name="Luo Z.H."/>
            <person name="Li M."/>
        </authorList>
    </citation>
    <scope>NUCLEOTIDE SEQUENCE [LARGE SCALE GENOMIC DNA]</scope>
    <source>
        <strain evidence="6">SpSt-102</strain>
    </source>
</reference>
<feature type="domain" description="Helicase ATP-binding" evidence="4">
    <location>
        <begin position="692"/>
        <end position="852"/>
    </location>
</feature>
<evidence type="ECO:0000259" key="3">
    <source>
        <dbReference type="PROSITE" id="PS50966"/>
    </source>
</evidence>
<dbReference type="GO" id="GO:0008270">
    <property type="term" value="F:zinc ion binding"/>
    <property type="evidence" value="ECO:0007669"/>
    <property type="project" value="UniProtKB-KW"/>
</dbReference>
<evidence type="ECO:0000259" key="4">
    <source>
        <dbReference type="PROSITE" id="PS51192"/>
    </source>
</evidence>
<dbReference type="SUPFAM" id="SSF52540">
    <property type="entry name" value="P-loop containing nucleoside triphosphate hydrolases"/>
    <property type="match status" value="2"/>
</dbReference>
<dbReference type="EMBL" id="DRUZ01000034">
    <property type="protein sequence ID" value="HHS01424.1"/>
    <property type="molecule type" value="Genomic_DNA"/>
</dbReference>
<gene>
    <name evidence="6" type="ORF">ENL71_02670</name>
</gene>
<proteinExistence type="predicted"/>
<dbReference type="PANTHER" id="PTHR10799">
    <property type="entry name" value="SNF2/RAD54 HELICASE FAMILY"/>
    <property type="match status" value="1"/>
</dbReference>
<keyword evidence="6" id="KW-0723">Serine/threonine-protein kinase</keyword>
<dbReference type="InterPro" id="IPR013663">
    <property type="entry name" value="Helicase_SWF/SNF/SWI_bac"/>
</dbReference>
<accession>A0A7C5V0J5</accession>
<dbReference type="AlphaFoldDB" id="A0A7C5V0J5"/>
<dbReference type="PROSITE" id="PS51194">
    <property type="entry name" value="HELICASE_CTER"/>
    <property type="match status" value="1"/>
</dbReference>
<keyword evidence="2" id="KW-0479">Metal-binding</keyword>
<dbReference type="PROSITE" id="PS51192">
    <property type="entry name" value="HELICASE_ATP_BIND_1"/>
    <property type="match status" value="1"/>
</dbReference>
<dbReference type="CDD" id="cd18012">
    <property type="entry name" value="DEXQc_arch_SWI2_SNF2"/>
    <property type="match status" value="1"/>
</dbReference>
<dbReference type="SMART" id="SM00490">
    <property type="entry name" value="HELICc"/>
    <property type="match status" value="1"/>
</dbReference>
<dbReference type="GO" id="GO:0005524">
    <property type="term" value="F:ATP binding"/>
    <property type="evidence" value="ECO:0007669"/>
    <property type="project" value="InterPro"/>
</dbReference>
<dbReference type="InterPro" id="IPR027417">
    <property type="entry name" value="P-loop_NTPase"/>
</dbReference>
<protein>
    <submittedName>
        <fullName evidence="6">Serine/threonine protein kinase</fullName>
    </submittedName>
</protein>
<keyword evidence="1" id="KW-0378">Hydrolase</keyword>
<evidence type="ECO:0000313" key="6">
    <source>
        <dbReference type="EMBL" id="HHS01424.1"/>
    </source>
</evidence>
<dbReference type="Gene3D" id="3.40.50.10810">
    <property type="entry name" value="Tandem AAA-ATPase domain"/>
    <property type="match status" value="1"/>
</dbReference>
<dbReference type="InterPro" id="IPR038718">
    <property type="entry name" value="SNF2-like_sf"/>
</dbReference>
<dbReference type="Pfam" id="PF00271">
    <property type="entry name" value="Helicase_C"/>
    <property type="match status" value="1"/>
</dbReference>
<dbReference type="Pfam" id="PF08455">
    <property type="entry name" value="SNF2_assoc"/>
    <property type="match status" value="1"/>
</dbReference>